<feature type="transmembrane region" description="Helical" evidence="1">
    <location>
        <begin position="38"/>
        <end position="57"/>
    </location>
</feature>
<evidence type="ECO:0000256" key="1">
    <source>
        <dbReference type="SAM" id="Phobius"/>
    </source>
</evidence>
<keyword evidence="1" id="KW-0812">Transmembrane</keyword>
<organism evidence="2 3">
    <name type="scientific">Dyadobacter fermentans</name>
    <dbReference type="NCBI Taxonomy" id="94254"/>
    <lineage>
        <taxon>Bacteria</taxon>
        <taxon>Pseudomonadati</taxon>
        <taxon>Bacteroidota</taxon>
        <taxon>Cytophagia</taxon>
        <taxon>Cytophagales</taxon>
        <taxon>Spirosomataceae</taxon>
        <taxon>Dyadobacter</taxon>
    </lineage>
</organism>
<dbReference type="EMBL" id="JAVDTI010000002">
    <property type="protein sequence ID" value="MDR6805651.1"/>
    <property type="molecule type" value="Genomic_DNA"/>
</dbReference>
<feature type="transmembrane region" description="Helical" evidence="1">
    <location>
        <begin position="114"/>
        <end position="138"/>
    </location>
</feature>
<feature type="transmembrane region" description="Helical" evidence="1">
    <location>
        <begin position="63"/>
        <end position="82"/>
    </location>
</feature>
<comment type="caution">
    <text evidence="2">The sequence shown here is derived from an EMBL/GenBank/DDBJ whole genome shotgun (WGS) entry which is preliminary data.</text>
</comment>
<dbReference type="GO" id="GO:0008233">
    <property type="term" value="F:peptidase activity"/>
    <property type="evidence" value="ECO:0007669"/>
    <property type="project" value="UniProtKB-KW"/>
</dbReference>
<name>A0ABU1QWZ4_9BACT</name>
<accession>A0ABU1QWZ4</accession>
<reference evidence="2 3" key="1">
    <citation type="submission" date="2023-07" db="EMBL/GenBank/DDBJ databases">
        <title>Sorghum-associated microbial communities from plants grown in Nebraska, USA.</title>
        <authorList>
            <person name="Schachtman D."/>
        </authorList>
    </citation>
    <scope>NUCLEOTIDE SEQUENCE [LARGE SCALE GENOMIC DNA]</scope>
    <source>
        <strain evidence="2 3">BE57</strain>
    </source>
</reference>
<keyword evidence="2" id="KW-0645">Protease</keyword>
<evidence type="ECO:0000313" key="3">
    <source>
        <dbReference type="Proteomes" id="UP001264980"/>
    </source>
</evidence>
<keyword evidence="1" id="KW-1133">Transmembrane helix</keyword>
<dbReference type="Proteomes" id="UP001264980">
    <property type="component" value="Unassembled WGS sequence"/>
</dbReference>
<gene>
    <name evidence="2" type="ORF">J2W84_002697</name>
</gene>
<dbReference type="RefSeq" id="WP_309983680.1">
    <property type="nucleotide sequence ID" value="NZ_JAVDTI010000002.1"/>
</dbReference>
<protein>
    <submittedName>
        <fullName evidence="2">Zn-dependent protease with chaperone function</fullName>
    </submittedName>
</protein>
<evidence type="ECO:0000313" key="2">
    <source>
        <dbReference type="EMBL" id="MDR6805651.1"/>
    </source>
</evidence>
<keyword evidence="2" id="KW-0378">Hydrolase</keyword>
<proteinExistence type="predicted"/>
<sequence>MNIDDLKSEWQSAGQESLSEKELAMMTRVRNHPSLRKLRIKFMTEIVALTAFLFLFYDGLDGAQKPLIVNILLIISITIYIINNALSYYHIQNPLVSGNFREALAKQVHSLKRLAVFSLTSSVVYAATLLLFLTYQTAFTQRKYIILSALIVTFSLLFYYSWISWQRKITHFRQLEADF</sequence>
<dbReference type="GO" id="GO:0006508">
    <property type="term" value="P:proteolysis"/>
    <property type="evidence" value="ECO:0007669"/>
    <property type="project" value="UniProtKB-KW"/>
</dbReference>
<keyword evidence="1" id="KW-0472">Membrane</keyword>
<keyword evidence="3" id="KW-1185">Reference proteome</keyword>
<feature type="transmembrane region" description="Helical" evidence="1">
    <location>
        <begin position="144"/>
        <end position="163"/>
    </location>
</feature>